<accession>A0A917VJ92</accession>
<proteinExistence type="predicted"/>
<reference evidence="2" key="1">
    <citation type="journal article" date="2014" name="Int. J. Syst. Evol. Microbiol.">
        <title>Complete genome sequence of Corynebacterium casei LMG S-19264T (=DSM 44701T), isolated from a smear-ripened cheese.</title>
        <authorList>
            <consortium name="US DOE Joint Genome Institute (JGI-PGF)"/>
            <person name="Walter F."/>
            <person name="Albersmeier A."/>
            <person name="Kalinowski J."/>
            <person name="Ruckert C."/>
        </authorList>
    </citation>
    <scope>NUCLEOTIDE SEQUENCE</scope>
    <source>
        <strain evidence="2">JCM 3035</strain>
    </source>
</reference>
<name>A0A917VJ92_9ACTN</name>
<protein>
    <submittedName>
        <fullName evidence="2">Uncharacterized protein</fullName>
    </submittedName>
</protein>
<evidence type="ECO:0000313" key="3">
    <source>
        <dbReference type="Proteomes" id="UP000637788"/>
    </source>
</evidence>
<keyword evidence="3" id="KW-1185">Reference proteome</keyword>
<feature type="region of interest" description="Disordered" evidence="1">
    <location>
        <begin position="40"/>
        <end position="61"/>
    </location>
</feature>
<dbReference type="AlphaFoldDB" id="A0A917VJ92"/>
<dbReference type="Proteomes" id="UP000637788">
    <property type="component" value="Unassembled WGS sequence"/>
</dbReference>
<sequence>MGEAGREIVAGHGVRRTLAAFEALYLHTAGHPAATTALPLPLPTSAMESEHDEYAARSGRR</sequence>
<comment type="caution">
    <text evidence="2">The sequence shown here is derived from an EMBL/GenBank/DDBJ whole genome shotgun (WGS) entry which is preliminary data.</text>
</comment>
<gene>
    <name evidence="2" type="ORF">GCM10010094_52840</name>
</gene>
<evidence type="ECO:0000256" key="1">
    <source>
        <dbReference type="SAM" id="MobiDB-lite"/>
    </source>
</evidence>
<organism evidence="2 3">
    <name type="scientific">Streptomyces flaveus</name>
    <dbReference type="NCBI Taxonomy" id="66370"/>
    <lineage>
        <taxon>Bacteria</taxon>
        <taxon>Bacillati</taxon>
        <taxon>Actinomycetota</taxon>
        <taxon>Actinomycetes</taxon>
        <taxon>Kitasatosporales</taxon>
        <taxon>Streptomycetaceae</taxon>
        <taxon>Streptomyces</taxon>
        <taxon>Streptomyces aurantiacus group</taxon>
    </lineage>
</organism>
<evidence type="ECO:0000313" key="2">
    <source>
        <dbReference type="EMBL" id="GGK85047.1"/>
    </source>
</evidence>
<reference evidence="2" key="2">
    <citation type="submission" date="2020-09" db="EMBL/GenBank/DDBJ databases">
        <authorList>
            <person name="Sun Q."/>
            <person name="Ohkuma M."/>
        </authorList>
    </citation>
    <scope>NUCLEOTIDE SEQUENCE</scope>
    <source>
        <strain evidence="2">JCM 3035</strain>
    </source>
</reference>
<dbReference type="EMBL" id="BMPQ01000014">
    <property type="protein sequence ID" value="GGK85047.1"/>
    <property type="molecule type" value="Genomic_DNA"/>
</dbReference>